<evidence type="ECO:0000256" key="5">
    <source>
        <dbReference type="ARBA" id="ARBA00049233"/>
    </source>
</evidence>
<evidence type="ECO:0000256" key="1">
    <source>
        <dbReference type="ARBA" id="ARBA00010928"/>
    </source>
</evidence>
<dbReference type="Gene3D" id="3.40.50.720">
    <property type="entry name" value="NAD(P)-binding Rossmann-like Domain"/>
    <property type="match status" value="1"/>
</dbReference>
<dbReference type="PANTHER" id="PTHR22604:SF105">
    <property type="entry name" value="TRANS-1,2-DIHYDROBENZENE-1,2-DIOL DEHYDROGENASE"/>
    <property type="match status" value="1"/>
</dbReference>
<comment type="caution">
    <text evidence="7">The sequence shown here is derived from an EMBL/GenBank/DDBJ whole genome shotgun (WGS) entry which is preliminary data.</text>
</comment>
<keyword evidence="8" id="KW-1185">Reference proteome</keyword>
<dbReference type="EMBL" id="JAKWBI020000013">
    <property type="protein sequence ID" value="KAJ2906492.1"/>
    <property type="molecule type" value="Genomic_DNA"/>
</dbReference>
<protein>
    <recommendedName>
        <fullName evidence="3">D-xylose 1-dehydrogenase (NADP(+), D-xylono-1,5-lactone-forming)</fullName>
        <ecNumber evidence="3">1.1.1.179</ecNumber>
    </recommendedName>
    <alternativeName>
        <fullName evidence="4">D-xylose-NADP dehydrogenase</fullName>
    </alternativeName>
</protein>
<dbReference type="SUPFAM" id="SSF51735">
    <property type="entry name" value="NAD(P)-binding Rossmann-fold domains"/>
    <property type="match status" value="1"/>
</dbReference>
<comment type="catalytic activity">
    <reaction evidence="5">
        <text>D-xylose + NADP(+) = D-xylono-1,5-lactone + NADPH + H(+)</text>
        <dbReference type="Rhea" id="RHEA:22000"/>
        <dbReference type="ChEBI" id="CHEBI:15378"/>
        <dbReference type="ChEBI" id="CHEBI:15867"/>
        <dbReference type="ChEBI" id="CHEBI:53455"/>
        <dbReference type="ChEBI" id="CHEBI:57783"/>
        <dbReference type="ChEBI" id="CHEBI:58349"/>
        <dbReference type="EC" id="1.1.1.179"/>
    </reaction>
</comment>
<dbReference type="PANTHER" id="PTHR22604">
    <property type="entry name" value="OXIDOREDUCTASES"/>
    <property type="match status" value="1"/>
</dbReference>
<evidence type="ECO:0000313" key="8">
    <source>
        <dbReference type="Proteomes" id="UP001201980"/>
    </source>
</evidence>
<gene>
    <name evidence="7" type="ORF">MKZ38_001473</name>
</gene>
<evidence type="ECO:0000256" key="4">
    <source>
        <dbReference type="ARBA" id="ARBA00042988"/>
    </source>
</evidence>
<proteinExistence type="inferred from homology"/>
<dbReference type="SUPFAM" id="SSF55347">
    <property type="entry name" value="Glyceraldehyde-3-phosphate dehydrogenase-like, C-terminal domain"/>
    <property type="match status" value="1"/>
</dbReference>
<organism evidence="7 8">
    <name type="scientific">Zalerion maritima</name>
    <dbReference type="NCBI Taxonomy" id="339359"/>
    <lineage>
        <taxon>Eukaryota</taxon>
        <taxon>Fungi</taxon>
        <taxon>Dikarya</taxon>
        <taxon>Ascomycota</taxon>
        <taxon>Pezizomycotina</taxon>
        <taxon>Sordariomycetes</taxon>
        <taxon>Lulworthiomycetidae</taxon>
        <taxon>Lulworthiales</taxon>
        <taxon>Lulworthiaceae</taxon>
        <taxon>Zalerion</taxon>
    </lineage>
</organism>
<dbReference type="InterPro" id="IPR050984">
    <property type="entry name" value="Gfo/Idh/MocA_domain"/>
</dbReference>
<feature type="domain" description="Gfo/Idh/MocA-like oxidoreductase N-terminal" evidence="6">
    <location>
        <begin position="34"/>
        <end position="124"/>
    </location>
</feature>
<dbReference type="Pfam" id="PF01408">
    <property type="entry name" value="GFO_IDH_MocA"/>
    <property type="match status" value="1"/>
</dbReference>
<dbReference type="GO" id="GO:0000166">
    <property type="term" value="F:nucleotide binding"/>
    <property type="evidence" value="ECO:0007669"/>
    <property type="project" value="InterPro"/>
</dbReference>
<comment type="similarity">
    <text evidence="1">Belongs to the Gfo/Idh/MocA family.</text>
</comment>
<dbReference type="EC" id="1.1.1.179" evidence="3"/>
<dbReference type="Gene3D" id="3.30.360.10">
    <property type="entry name" value="Dihydrodipicolinate Reductase, domain 2"/>
    <property type="match status" value="1"/>
</dbReference>
<name>A0AAD5RZN0_9PEZI</name>
<evidence type="ECO:0000256" key="3">
    <source>
        <dbReference type="ARBA" id="ARBA00038984"/>
    </source>
</evidence>
<keyword evidence="2" id="KW-0560">Oxidoreductase</keyword>
<dbReference type="InterPro" id="IPR036291">
    <property type="entry name" value="NAD(P)-bd_dom_sf"/>
</dbReference>
<evidence type="ECO:0000259" key="6">
    <source>
        <dbReference type="Pfam" id="PF01408"/>
    </source>
</evidence>
<evidence type="ECO:0000313" key="7">
    <source>
        <dbReference type="EMBL" id="KAJ2906492.1"/>
    </source>
</evidence>
<evidence type="ECO:0000256" key="2">
    <source>
        <dbReference type="ARBA" id="ARBA00023002"/>
    </source>
</evidence>
<dbReference type="InterPro" id="IPR000683">
    <property type="entry name" value="Gfo/Idh/MocA-like_OxRdtase_N"/>
</dbReference>
<accession>A0AAD5RZN0</accession>
<reference evidence="7" key="1">
    <citation type="submission" date="2022-07" db="EMBL/GenBank/DDBJ databases">
        <title>Draft genome sequence of Zalerion maritima ATCC 34329, a (micro)plastics degrading marine fungus.</title>
        <authorList>
            <person name="Paco A."/>
            <person name="Goncalves M.F.M."/>
            <person name="Rocha-Santos T.A.P."/>
            <person name="Alves A."/>
        </authorList>
    </citation>
    <scope>NUCLEOTIDE SEQUENCE</scope>
    <source>
        <strain evidence="7">ATCC 34329</strain>
    </source>
</reference>
<sequence length="438" mass="48957">MASVYGFIRRNWAIRNPPVVPKNENALKFGVFGAANITQSHPDVIVQCVAARSEKKAQEYAKKHGIPEVKKSYQDILDDPSISCVYIPLPNGLHYEWALRSLAAGKHVLLEKPSVSNATEAKALFFSPLLEETSDVTCTKLVLLEAFHFRFQPPWRAFMGHVDSENVERARATLAAPRVMFEKNDIRFQYALSGGCAMDPGTYPVACLRQVFGATTDTEGVVEDREPEECLSADLKMFPEPEGKTDSAFEAKFRFPGGGIGEVRSNLLTGMLEMEIPRVEVVHRPVVLSAEEAAAKVGGKKGKGKGLGDDEELVRTRKVVIENYLVGAVWHRIIVEDDFLLRKRGGESKEPIRKWTNKKVVKAYTWEEGKVEAMEGQPGEAHWLTYRHQLEQFVNRVRGTKGNGLWIDAKDSVNQSKAIDMVYEKAGVPLRPTSEFQL</sequence>
<dbReference type="AlphaFoldDB" id="A0AAD5RZN0"/>
<dbReference type="GO" id="GO:0047837">
    <property type="term" value="F:D-xylose 1-dehydrogenase (NADP+) activity"/>
    <property type="evidence" value="ECO:0007669"/>
    <property type="project" value="UniProtKB-EC"/>
</dbReference>
<dbReference type="Proteomes" id="UP001201980">
    <property type="component" value="Unassembled WGS sequence"/>
</dbReference>